<keyword evidence="2" id="KW-1185">Reference proteome</keyword>
<dbReference type="Proteomes" id="UP000054843">
    <property type="component" value="Unassembled WGS sequence"/>
</dbReference>
<proteinExistence type="predicted"/>
<comment type="caution">
    <text evidence="1">The sequence shown here is derived from an EMBL/GenBank/DDBJ whole genome shotgun (WGS) entry which is preliminary data.</text>
</comment>
<name>A0A0V1M7I4_9BILA</name>
<accession>A0A0V1M7I4</accession>
<dbReference type="AlphaFoldDB" id="A0A0V1M7I4"/>
<dbReference type="EMBL" id="JYDO01000185">
    <property type="protein sequence ID" value="KRZ67793.1"/>
    <property type="molecule type" value="Genomic_DNA"/>
</dbReference>
<reference evidence="1 2" key="1">
    <citation type="submission" date="2015-01" db="EMBL/GenBank/DDBJ databases">
        <title>Evolution of Trichinella species and genotypes.</title>
        <authorList>
            <person name="Korhonen P.K."/>
            <person name="Edoardo P."/>
            <person name="Giuseppe L.R."/>
            <person name="Gasser R.B."/>
        </authorList>
    </citation>
    <scope>NUCLEOTIDE SEQUENCE [LARGE SCALE GENOMIC DNA]</scope>
    <source>
        <strain evidence="1">ISS1980</strain>
    </source>
</reference>
<organism evidence="1 2">
    <name type="scientific">Trichinella papuae</name>
    <dbReference type="NCBI Taxonomy" id="268474"/>
    <lineage>
        <taxon>Eukaryota</taxon>
        <taxon>Metazoa</taxon>
        <taxon>Ecdysozoa</taxon>
        <taxon>Nematoda</taxon>
        <taxon>Enoplea</taxon>
        <taxon>Dorylaimia</taxon>
        <taxon>Trichinellida</taxon>
        <taxon>Trichinellidae</taxon>
        <taxon>Trichinella</taxon>
    </lineage>
</organism>
<sequence length="62" mass="6855">MNETFLCYFICITFADCNNFGIVICQMSNVTLIICCSMNKCNFAQVSGNKSLTEISANSKVL</sequence>
<gene>
    <name evidence="1" type="ORF">T10_2104</name>
</gene>
<protein>
    <submittedName>
        <fullName evidence="1">Uncharacterized protein</fullName>
    </submittedName>
</protein>
<evidence type="ECO:0000313" key="1">
    <source>
        <dbReference type="EMBL" id="KRZ67793.1"/>
    </source>
</evidence>
<evidence type="ECO:0000313" key="2">
    <source>
        <dbReference type="Proteomes" id="UP000054843"/>
    </source>
</evidence>